<dbReference type="EMBL" id="JARVKM010000021">
    <property type="protein sequence ID" value="KAK9777540.1"/>
    <property type="molecule type" value="Genomic_DNA"/>
</dbReference>
<name>A0ABR2XUQ5_9PEZI</name>
<keyword evidence="2" id="KW-1185">Reference proteome</keyword>
<evidence type="ECO:0000313" key="2">
    <source>
        <dbReference type="Proteomes" id="UP001465668"/>
    </source>
</evidence>
<dbReference type="Proteomes" id="UP001465668">
    <property type="component" value="Unassembled WGS sequence"/>
</dbReference>
<comment type="caution">
    <text evidence="1">The sequence shown here is derived from an EMBL/GenBank/DDBJ whole genome shotgun (WGS) entry which is preliminary data.</text>
</comment>
<proteinExistence type="predicted"/>
<protein>
    <submittedName>
        <fullName evidence="1">Uncharacterized protein</fullName>
    </submittedName>
</protein>
<evidence type="ECO:0000313" key="1">
    <source>
        <dbReference type="EMBL" id="KAK9777540.1"/>
    </source>
</evidence>
<gene>
    <name evidence="1" type="ORF">SCAR479_05933</name>
</gene>
<reference evidence="1 2" key="1">
    <citation type="submission" date="2024-02" db="EMBL/GenBank/DDBJ databases">
        <title>First draft genome assembly of two strains of Seiridium cardinale.</title>
        <authorList>
            <person name="Emiliani G."/>
            <person name="Scali E."/>
        </authorList>
    </citation>
    <scope>NUCLEOTIDE SEQUENCE [LARGE SCALE GENOMIC DNA]</scope>
    <source>
        <strain evidence="1 2">BM-138-000479</strain>
    </source>
</reference>
<accession>A0ABR2XUQ5</accession>
<organism evidence="1 2">
    <name type="scientific">Seiridium cardinale</name>
    <dbReference type="NCBI Taxonomy" id="138064"/>
    <lineage>
        <taxon>Eukaryota</taxon>
        <taxon>Fungi</taxon>
        <taxon>Dikarya</taxon>
        <taxon>Ascomycota</taxon>
        <taxon>Pezizomycotina</taxon>
        <taxon>Sordariomycetes</taxon>
        <taxon>Xylariomycetidae</taxon>
        <taxon>Amphisphaeriales</taxon>
        <taxon>Sporocadaceae</taxon>
        <taxon>Seiridium</taxon>
    </lineage>
</organism>
<sequence length="137" mass="14842">MVNALSYCFPALGVWPGPRPISNLHSPPWIQISATLTTAPLGDRRYTIASAQAPYSAYVGPREAVGSSGTWQATTACYLAFLLLLSWCHIREDPWAQHGKIMEALGQTASARATQGCQQVQFVPAIPKNEPLFLGKS</sequence>